<gene>
    <name evidence="9" type="ORF">GCM10009304_35670</name>
</gene>
<dbReference type="AlphaFoldDB" id="A0A917Q1S4"/>
<proteinExistence type="inferred from homology"/>
<organism evidence="9 10">
    <name type="scientific">Pseudomonas matsuisoli</name>
    <dbReference type="NCBI Taxonomy" id="1515666"/>
    <lineage>
        <taxon>Bacteria</taxon>
        <taxon>Pseudomonadati</taxon>
        <taxon>Pseudomonadota</taxon>
        <taxon>Gammaproteobacteria</taxon>
        <taxon>Pseudomonadales</taxon>
        <taxon>Pseudomonadaceae</taxon>
        <taxon>Pseudomonas</taxon>
    </lineage>
</organism>
<keyword evidence="7 8" id="KW-0472">Membrane</keyword>
<keyword evidence="10" id="KW-1185">Reference proteome</keyword>
<evidence type="ECO:0000256" key="3">
    <source>
        <dbReference type="ARBA" id="ARBA00022448"/>
    </source>
</evidence>
<feature type="transmembrane region" description="Helical" evidence="8">
    <location>
        <begin position="449"/>
        <end position="470"/>
    </location>
</feature>
<dbReference type="GO" id="GO:0005886">
    <property type="term" value="C:plasma membrane"/>
    <property type="evidence" value="ECO:0007669"/>
    <property type="project" value="UniProtKB-SubCell"/>
</dbReference>
<comment type="similarity">
    <text evidence="2">Belongs to the BCCT transporter (TC 2.A.15) family.</text>
</comment>
<dbReference type="EMBL" id="BMPO01000009">
    <property type="protein sequence ID" value="GGK06406.1"/>
    <property type="molecule type" value="Genomic_DNA"/>
</dbReference>
<evidence type="ECO:0000256" key="5">
    <source>
        <dbReference type="ARBA" id="ARBA00022692"/>
    </source>
</evidence>
<dbReference type="RefSeq" id="WP_188985132.1">
    <property type="nucleotide sequence ID" value="NZ_BMPO01000009.1"/>
</dbReference>
<evidence type="ECO:0000256" key="8">
    <source>
        <dbReference type="SAM" id="Phobius"/>
    </source>
</evidence>
<feature type="transmembrane region" description="Helical" evidence="8">
    <location>
        <begin position="12"/>
        <end position="33"/>
    </location>
</feature>
<feature type="transmembrane region" description="Helical" evidence="8">
    <location>
        <begin position="315"/>
        <end position="337"/>
    </location>
</feature>
<evidence type="ECO:0000256" key="6">
    <source>
        <dbReference type="ARBA" id="ARBA00022989"/>
    </source>
</evidence>
<keyword evidence="5 8" id="KW-0812">Transmembrane</keyword>
<evidence type="ECO:0000313" key="10">
    <source>
        <dbReference type="Proteomes" id="UP000635983"/>
    </source>
</evidence>
<evidence type="ECO:0000313" key="9">
    <source>
        <dbReference type="EMBL" id="GGK06406.1"/>
    </source>
</evidence>
<feature type="transmembrane region" description="Helical" evidence="8">
    <location>
        <begin position="349"/>
        <end position="368"/>
    </location>
</feature>
<feature type="transmembrane region" description="Helical" evidence="8">
    <location>
        <begin position="94"/>
        <end position="114"/>
    </location>
</feature>
<keyword evidence="3" id="KW-0813">Transport</keyword>
<dbReference type="InterPro" id="IPR000060">
    <property type="entry name" value="BCCT_transptr"/>
</dbReference>
<dbReference type="PANTHER" id="PTHR30047">
    <property type="entry name" value="HIGH-AFFINITY CHOLINE TRANSPORT PROTEIN-RELATED"/>
    <property type="match status" value="1"/>
</dbReference>
<feature type="transmembrane region" description="Helical" evidence="8">
    <location>
        <begin position="476"/>
        <end position="498"/>
    </location>
</feature>
<dbReference type="Pfam" id="PF02028">
    <property type="entry name" value="BCCT"/>
    <property type="match status" value="1"/>
</dbReference>
<feature type="transmembrane region" description="Helical" evidence="8">
    <location>
        <begin position="402"/>
        <end position="422"/>
    </location>
</feature>
<feature type="transmembrane region" description="Helical" evidence="8">
    <location>
        <begin position="265"/>
        <end position="285"/>
    </location>
</feature>
<reference evidence="9" key="2">
    <citation type="submission" date="2020-09" db="EMBL/GenBank/DDBJ databases">
        <authorList>
            <person name="Sun Q."/>
            <person name="Ohkuma M."/>
        </authorList>
    </citation>
    <scope>NUCLEOTIDE SEQUENCE</scope>
    <source>
        <strain evidence="9">JCM 30078</strain>
    </source>
</reference>
<feature type="transmembrane region" description="Helical" evidence="8">
    <location>
        <begin position="231"/>
        <end position="253"/>
    </location>
</feature>
<feature type="transmembrane region" description="Helical" evidence="8">
    <location>
        <begin position="145"/>
        <end position="165"/>
    </location>
</feature>
<accession>A0A917Q1S4</accession>
<keyword evidence="4" id="KW-1003">Cell membrane</keyword>
<feature type="transmembrane region" description="Helical" evidence="8">
    <location>
        <begin position="53"/>
        <end position="73"/>
    </location>
</feature>
<dbReference type="NCBIfam" id="TIGR00842">
    <property type="entry name" value="bcct"/>
    <property type="match status" value="1"/>
</dbReference>
<sequence>MEADKKLPRAIILFPVFIPAVVITLLLVIGTISNPALAGELFDTTLAFITTNFGWFYMLSVAFFLVFVVGIALTPWGAIKLGPDHAEPQYSFPAWFAMLFSAGYGVALLFFGVAEPVLHYASPPAGAAETVDAAKQAMQIAFFHWGFHIWAIYGLTGLVLAYFSFRHGLPLSMRSALYPLIGERIYGPIGHIVDVFAILGTLFGIATTLGLSVTQINAGLNYLWPSIPVSTMVQIIAIVIITALAICSVVAGLDKGVKNLSLLNMILAIGLMLFVFAVGPTIFILETFLQNTGSYLNNIIERTFNLQAYTRSDWIGNWTLFIFGWTIAWSPFVGLFIAKISRGRTIRQFVFGVMFVPTIFTFLWFSVFGDTALHLIMMEGYTSLISDVQADNAIALFKLFELLPLTSIASFIAVLLIITFFVTSSDSGSLVIDSLAAGGAARTPIWQRVFWASIEGVVAAALLLAGGLSALQTMTIATALPFAIIMLLAALGMWRALVIEGHHQTSLQNHMQGSRLASNAGPGLWKKRLAGMVSFPDRAHVEGFVNSTVLKAMRRVQRELSAQEWDAQVHTDETHSRVYLEVIKEDQVDFIYEIRMVGYAMPAFALAEDPDIDEQYYRAEVFLRRGGQQYDIFGYDQADIISDILDQFEKYMHFLHISPGSLPWKMEEHDEMLSAETDQPPKADPSQA</sequence>
<protein>
    <submittedName>
        <fullName evidence="9">Choline transporter</fullName>
    </submittedName>
</protein>
<dbReference type="PANTHER" id="PTHR30047:SF7">
    <property type="entry name" value="HIGH-AFFINITY CHOLINE TRANSPORT PROTEIN"/>
    <property type="match status" value="1"/>
</dbReference>
<evidence type="ECO:0000256" key="2">
    <source>
        <dbReference type="ARBA" id="ARBA00005658"/>
    </source>
</evidence>
<comment type="subcellular location">
    <subcellularLocation>
        <location evidence="1">Cell membrane</location>
        <topology evidence="1">Multi-pass membrane protein</topology>
    </subcellularLocation>
</comment>
<evidence type="ECO:0000256" key="7">
    <source>
        <dbReference type="ARBA" id="ARBA00023136"/>
    </source>
</evidence>
<reference evidence="9" key="1">
    <citation type="journal article" date="2014" name="Int. J. Syst. Evol. Microbiol.">
        <title>Complete genome sequence of Corynebacterium casei LMG S-19264T (=DSM 44701T), isolated from a smear-ripened cheese.</title>
        <authorList>
            <consortium name="US DOE Joint Genome Institute (JGI-PGF)"/>
            <person name="Walter F."/>
            <person name="Albersmeier A."/>
            <person name="Kalinowski J."/>
            <person name="Ruckert C."/>
        </authorList>
    </citation>
    <scope>NUCLEOTIDE SEQUENCE</scope>
    <source>
        <strain evidence="9">JCM 30078</strain>
    </source>
</reference>
<dbReference type="Proteomes" id="UP000635983">
    <property type="component" value="Unassembled WGS sequence"/>
</dbReference>
<comment type="caution">
    <text evidence="9">The sequence shown here is derived from an EMBL/GenBank/DDBJ whole genome shotgun (WGS) entry which is preliminary data.</text>
</comment>
<name>A0A917Q1S4_9PSED</name>
<feature type="transmembrane region" description="Helical" evidence="8">
    <location>
        <begin position="185"/>
        <end position="211"/>
    </location>
</feature>
<keyword evidence="6 8" id="KW-1133">Transmembrane helix</keyword>
<dbReference type="GO" id="GO:0022857">
    <property type="term" value="F:transmembrane transporter activity"/>
    <property type="evidence" value="ECO:0007669"/>
    <property type="project" value="InterPro"/>
</dbReference>
<evidence type="ECO:0000256" key="1">
    <source>
        <dbReference type="ARBA" id="ARBA00004651"/>
    </source>
</evidence>
<evidence type="ECO:0000256" key="4">
    <source>
        <dbReference type="ARBA" id="ARBA00022475"/>
    </source>
</evidence>